<keyword evidence="3" id="KW-1185">Reference proteome</keyword>
<feature type="coiled-coil region" evidence="1">
    <location>
        <begin position="287"/>
        <end position="352"/>
    </location>
</feature>
<name>A0A8S1KK84_9CILI</name>
<keyword evidence="1" id="KW-0175">Coiled coil</keyword>
<accession>A0A8S1KK84</accession>
<comment type="caution">
    <text evidence="2">The sequence shown here is derived from an EMBL/GenBank/DDBJ whole genome shotgun (WGS) entry which is preliminary data.</text>
</comment>
<protein>
    <submittedName>
        <fullName evidence="2">Uncharacterized protein</fullName>
    </submittedName>
</protein>
<dbReference type="EMBL" id="CAJJDN010000007">
    <property type="protein sequence ID" value="CAD8053282.1"/>
    <property type="molecule type" value="Genomic_DNA"/>
</dbReference>
<feature type="coiled-coil region" evidence="1">
    <location>
        <begin position="9"/>
        <end position="228"/>
    </location>
</feature>
<reference evidence="2" key="1">
    <citation type="submission" date="2021-01" db="EMBL/GenBank/DDBJ databases">
        <authorList>
            <consortium name="Genoscope - CEA"/>
            <person name="William W."/>
        </authorList>
    </citation>
    <scope>NUCLEOTIDE SEQUENCE</scope>
</reference>
<dbReference type="OrthoDB" id="309207at2759"/>
<gene>
    <name evidence="2" type="ORF">PSON_ATCC_30995.1.T0070261</name>
</gene>
<sequence length="369" mass="44839">MDLNSEENKKKLNAAFQQMKQKIQSEEKRASEEEQRKNELETKFNILQYEKTQIHKKFNDIEKAYNYKIEELQQKETKLKELQKKLDFYYMEQPKKGFFNFGSDDYKQYRKQLFDYQQEIEIKSNELQRLHELLFETKKHQDETEKNYLEQIINLEQKIKCQIESIEKEKNFKQELQKQVKQLNQIIINKESELKACKQNLNDQDDQIRQFQEKLQQQLELQNELQNTLILKKEELKKNYLETDQLKVNLELIKDHLYNIIPQLESEYQNSSIILNLKQFIDKTFGVDKQRDQKVNQIKQEQELQKELLIQKDSYQVFLKAKDRIIKMGKNMEQLEIKNKTLQDRIQILEYKRAQTKGSEFLSDQISVM</sequence>
<proteinExistence type="predicted"/>
<dbReference type="Proteomes" id="UP000692954">
    <property type="component" value="Unassembled WGS sequence"/>
</dbReference>
<dbReference type="AlphaFoldDB" id="A0A8S1KK84"/>
<evidence type="ECO:0000256" key="1">
    <source>
        <dbReference type="SAM" id="Coils"/>
    </source>
</evidence>
<evidence type="ECO:0000313" key="2">
    <source>
        <dbReference type="EMBL" id="CAD8053282.1"/>
    </source>
</evidence>
<evidence type="ECO:0000313" key="3">
    <source>
        <dbReference type="Proteomes" id="UP000692954"/>
    </source>
</evidence>
<organism evidence="2 3">
    <name type="scientific">Paramecium sonneborni</name>
    <dbReference type="NCBI Taxonomy" id="65129"/>
    <lineage>
        <taxon>Eukaryota</taxon>
        <taxon>Sar</taxon>
        <taxon>Alveolata</taxon>
        <taxon>Ciliophora</taxon>
        <taxon>Intramacronucleata</taxon>
        <taxon>Oligohymenophorea</taxon>
        <taxon>Peniculida</taxon>
        <taxon>Parameciidae</taxon>
        <taxon>Paramecium</taxon>
    </lineage>
</organism>